<dbReference type="AlphaFoldDB" id="A0A4V6IM31"/>
<dbReference type="InterPro" id="IPR025738">
    <property type="entry name" value="BatD"/>
</dbReference>
<gene>
    <name evidence="2" type="ORF">MSL71_51980</name>
</gene>
<accession>A0A4V6IM31</accession>
<dbReference type="Pfam" id="PF25607">
    <property type="entry name" value="DUF7939"/>
    <property type="match status" value="1"/>
</dbReference>
<evidence type="ECO:0000313" key="2">
    <source>
        <dbReference type="EMBL" id="VFQ47498.1"/>
    </source>
</evidence>
<sequence>MSKTHKNEPIMPTATANTPQMIPPRLRLRRFCLLFLGVALLLPLRVGAEALPEKIRVSLAPEGTVKVGQRVTLSIELMTTTRFSGSPGFDIPEIPGVIALKLNTFGINSTETTDGVTYSVQGHEFALFAQRPGKRVIKPFDVRFYPAGPGAAPPREVTLKTEPLTLDAVMPPGAEGLSALICTAAFELTEAWEPPPQEARVGDAFTRRITMRADDVPGMAFPPLEVPDIRSVGIYPKEPFVNDKTDRGDFTGERTETITYVCEAKGTVTFPEVTVHWWDLNDDSLKVETLPAVTLKVKANPSLLTGTDAPLPLSSWNRAVPWLLFSGIVLALCVGAAIKYRSVLGALLIPWLQTRKRAEKACFKAIKAACRAKDPAAAYGALLTWLETTPKAPCALTPALLSDITRNPPLAEQANRLQRQLFQSSGSQGPSWDAPAFFKALCTSRRRLLKKEKTKRAENGLPGLNPS</sequence>
<name>A0A4V6IM31_9BACT</name>
<dbReference type="PANTHER" id="PTHR40940">
    <property type="entry name" value="PROTEIN BATD-RELATED"/>
    <property type="match status" value="1"/>
</dbReference>
<dbReference type="EMBL" id="CAADHO010000019">
    <property type="protein sequence ID" value="VFQ47498.1"/>
    <property type="molecule type" value="Genomic_DNA"/>
</dbReference>
<dbReference type="RefSeq" id="WP_180147415.1">
    <property type="nucleotide sequence ID" value="NZ_CAADHO010000019.1"/>
</dbReference>
<dbReference type="Proteomes" id="UP000507962">
    <property type="component" value="Unassembled WGS sequence"/>
</dbReference>
<dbReference type="PANTHER" id="PTHR40940:SF1">
    <property type="entry name" value="PROTEIN BATD"/>
    <property type="match status" value="1"/>
</dbReference>
<dbReference type="InterPro" id="IPR057699">
    <property type="entry name" value="DUF7939"/>
</dbReference>
<proteinExistence type="predicted"/>
<organism evidence="2 3">
    <name type="scientific">Desulfoluna butyratoxydans</name>
    <dbReference type="NCBI Taxonomy" id="231438"/>
    <lineage>
        <taxon>Bacteria</taxon>
        <taxon>Pseudomonadati</taxon>
        <taxon>Thermodesulfobacteriota</taxon>
        <taxon>Desulfobacteria</taxon>
        <taxon>Desulfobacterales</taxon>
        <taxon>Desulfolunaceae</taxon>
        <taxon>Desulfoluna</taxon>
    </lineage>
</organism>
<evidence type="ECO:0000313" key="3">
    <source>
        <dbReference type="Proteomes" id="UP000507962"/>
    </source>
</evidence>
<protein>
    <submittedName>
        <fullName evidence="2">Aerotolerance-related protein batd</fullName>
    </submittedName>
</protein>
<evidence type="ECO:0000259" key="1">
    <source>
        <dbReference type="Pfam" id="PF25607"/>
    </source>
</evidence>
<keyword evidence="3" id="KW-1185">Reference proteome</keyword>
<reference evidence="2 3" key="1">
    <citation type="submission" date="2019-03" db="EMBL/GenBank/DDBJ databases">
        <authorList>
            <person name="Nijsse B."/>
        </authorList>
    </citation>
    <scope>NUCLEOTIDE SEQUENCE [LARGE SCALE GENOMIC DNA]</scope>
    <source>
        <strain evidence="2">Desulfoluna butyratoxydans MSL71</strain>
    </source>
</reference>
<feature type="domain" description="DUF7939" evidence="1">
    <location>
        <begin position="359"/>
        <end position="446"/>
    </location>
</feature>